<dbReference type="SUPFAM" id="SSF52540">
    <property type="entry name" value="P-loop containing nucleoside triphosphate hydrolases"/>
    <property type="match status" value="1"/>
</dbReference>
<evidence type="ECO:0000256" key="2">
    <source>
        <dbReference type="ARBA" id="ARBA00023134"/>
    </source>
</evidence>
<dbReference type="AlphaFoldDB" id="A0A9P0ILV7"/>
<dbReference type="GO" id="GO:0005525">
    <property type="term" value="F:GTP binding"/>
    <property type="evidence" value="ECO:0007669"/>
    <property type="project" value="UniProtKB-KW"/>
</dbReference>
<evidence type="ECO:0000256" key="1">
    <source>
        <dbReference type="ARBA" id="ARBA00022741"/>
    </source>
</evidence>
<dbReference type="InterPro" id="IPR001806">
    <property type="entry name" value="Small_GTPase"/>
</dbReference>
<reference evidence="3" key="2">
    <citation type="submission" date="2022-10" db="EMBL/GenBank/DDBJ databases">
        <authorList>
            <consortium name="ENA_rothamsted_submissions"/>
            <consortium name="culmorum"/>
            <person name="King R."/>
        </authorList>
    </citation>
    <scope>NUCLEOTIDE SEQUENCE</scope>
</reference>
<dbReference type="Pfam" id="PF00071">
    <property type="entry name" value="Ras"/>
    <property type="match status" value="1"/>
</dbReference>
<reference evidence="3" key="1">
    <citation type="submission" date="2022-02" db="EMBL/GenBank/DDBJ databases">
        <authorList>
            <person name="King R."/>
        </authorList>
    </citation>
    <scope>NUCLEOTIDE SEQUENCE</scope>
</reference>
<evidence type="ECO:0000313" key="3">
    <source>
        <dbReference type="EMBL" id="CAH1707680.1"/>
    </source>
</evidence>
<keyword evidence="4" id="KW-1185">Reference proteome</keyword>
<sequence>MLVGNKTDLTDTRQVLAVDGEHKAKELNVMFIETNAKTGYNVKQLFKRVAVALPGMDVAKNRPPEDM</sequence>
<dbReference type="PROSITE" id="PS51419">
    <property type="entry name" value="RAB"/>
    <property type="match status" value="1"/>
</dbReference>
<dbReference type="InterPro" id="IPR027417">
    <property type="entry name" value="P-loop_NTPase"/>
</dbReference>
<keyword evidence="2" id="KW-0342">GTP-binding</keyword>
<name>A0A9P0ILV7_APHGO</name>
<dbReference type="Proteomes" id="UP001154329">
    <property type="component" value="Chromosome 1"/>
</dbReference>
<proteinExistence type="predicted"/>
<dbReference type="PANTHER" id="PTHR47977">
    <property type="entry name" value="RAS-RELATED PROTEIN RAB"/>
    <property type="match status" value="1"/>
</dbReference>
<gene>
    <name evidence="3" type="ORF">APHIGO_LOCUS108</name>
</gene>
<dbReference type="InterPro" id="IPR050227">
    <property type="entry name" value="Rab"/>
</dbReference>
<dbReference type="EMBL" id="OU899034">
    <property type="protein sequence ID" value="CAH1707680.1"/>
    <property type="molecule type" value="Genomic_DNA"/>
</dbReference>
<dbReference type="Gene3D" id="3.40.50.300">
    <property type="entry name" value="P-loop containing nucleotide triphosphate hydrolases"/>
    <property type="match status" value="1"/>
</dbReference>
<organism evidence="3 4">
    <name type="scientific">Aphis gossypii</name>
    <name type="common">Cotton aphid</name>
    <dbReference type="NCBI Taxonomy" id="80765"/>
    <lineage>
        <taxon>Eukaryota</taxon>
        <taxon>Metazoa</taxon>
        <taxon>Ecdysozoa</taxon>
        <taxon>Arthropoda</taxon>
        <taxon>Hexapoda</taxon>
        <taxon>Insecta</taxon>
        <taxon>Pterygota</taxon>
        <taxon>Neoptera</taxon>
        <taxon>Paraneoptera</taxon>
        <taxon>Hemiptera</taxon>
        <taxon>Sternorrhyncha</taxon>
        <taxon>Aphidomorpha</taxon>
        <taxon>Aphidoidea</taxon>
        <taxon>Aphididae</taxon>
        <taxon>Aphidini</taxon>
        <taxon>Aphis</taxon>
        <taxon>Aphis</taxon>
    </lineage>
</organism>
<keyword evidence="1" id="KW-0547">Nucleotide-binding</keyword>
<evidence type="ECO:0000313" key="4">
    <source>
        <dbReference type="Proteomes" id="UP001154329"/>
    </source>
</evidence>
<accession>A0A9P0ILV7</accession>
<protein>
    <submittedName>
        <fullName evidence="3">Uncharacterized protein</fullName>
    </submittedName>
</protein>
<dbReference type="GO" id="GO:0003924">
    <property type="term" value="F:GTPase activity"/>
    <property type="evidence" value="ECO:0007669"/>
    <property type="project" value="InterPro"/>
</dbReference>